<comment type="caution">
    <text evidence="1">The sequence shown here is derived from an EMBL/GenBank/DDBJ whole genome shotgun (WGS) entry which is preliminary data.</text>
</comment>
<organism evidence="1 2">
    <name type="scientific">Desulfomonile tiedjei</name>
    <dbReference type="NCBI Taxonomy" id="2358"/>
    <lineage>
        <taxon>Bacteria</taxon>
        <taxon>Pseudomonadati</taxon>
        <taxon>Thermodesulfobacteriota</taxon>
        <taxon>Desulfomonilia</taxon>
        <taxon>Desulfomonilales</taxon>
        <taxon>Desulfomonilaceae</taxon>
        <taxon>Desulfomonile</taxon>
    </lineage>
</organism>
<evidence type="ECO:0000313" key="1">
    <source>
        <dbReference type="EMBL" id="MBI5251727.1"/>
    </source>
</evidence>
<name>A0A9D6Z5P8_9BACT</name>
<evidence type="ECO:0000313" key="2">
    <source>
        <dbReference type="Proteomes" id="UP000807825"/>
    </source>
</evidence>
<dbReference type="AlphaFoldDB" id="A0A9D6Z5P8"/>
<accession>A0A9D6Z5P8</accession>
<proteinExistence type="predicted"/>
<sequence>MRLLHIYRTGLLFVLISGMMAGIFSETARAEGFDVFDLVSGVIESPQFKGKQPIDKLRLAADLLRNRKLKQSDMTFLVLDWGDQYLREPSDPLQRLSRWSELNSDDQLSHIRIPRDFLNRMLLTEYLVDQPQYMQSPPPKKLEFLGKLSERNLVDWSVFLAYARLYAGGVLSGAKTYENTIPLDALAALKKMKDDGIVGWHYKVPTEAILVAEALALDKEYRRASPYDQLVKIRDLERKGLITMLTKKELEKLPAWRLLLSEAPFIKAEPSAKKERLSQLKADGLISPSTWSDLNAIFRPIPLAATIENRPVPLPEKIPPPGN</sequence>
<gene>
    <name evidence="1" type="ORF">HY912_19720</name>
</gene>
<dbReference type="Proteomes" id="UP000807825">
    <property type="component" value="Unassembled WGS sequence"/>
</dbReference>
<dbReference type="EMBL" id="JACRDE010000514">
    <property type="protein sequence ID" value="MBI5251727.1"/>
    <property type="molecule type" value="Genomic_DNA"/>
</dbReference>
<reference evidence="1" key="1">
    <citation type="submission" date="2020-07" db="EMBL/GenBank/DDBJ databases">
        <title>Huge and variable diversity of episymbiotic CPR bacteria and DPANN archaea in groundwater ecosystems.</title>
        <authorList>
            <person name="He C.Y."/>
            <person name="Keren R."/>
            <person name="Whittaker M."/>
            <person name="Farag I.F."/>
            <person name="Doudna J."/>
            <person name="Cate J.H.D."/>
            <person name="Banfield J.F."/>
        </authorList>
    </citation>
    <scope>NUCLEOTIDE SEQUENCE</scope>
    <source>
        <strain evidence="1">NC_groundwater_1664_Pr3_B-0.1um_52_9</strain>
    </source>
</reference>
<protein>
    <submittedName>
        <fullName evidence="1">Uncharacterized protein</fullName>
    </submittedName>
</protein>